<keyword evidence="3" id="KW-1185">Reference proteome</keyword>
<feature type="region of interest" description="Disordered" evidence="1">
    <location>
        <begin position="39"/>
        <end position="82"/>
    </location>
</feature>
<feature type="compositionally biased region" description="Polar residues" evidence="1">
    <location>
        <begin position="160"/>
        <end position="169"/>
    </location>
</feature>
<feature type="compositionally biased region" description="Acidic residues" evidence="1">
    <location>
        <begin position="39"/>
        <end position="51"/>
    </location>
</feature>
<accession>A0AAX4PKX3</accession>
<protein>
    <submittedName>
        <fullName evidence="2">Uncharacterized protein</fullName>
    </submittedName>
</protein>
<feature type="region of interest" description="Disordered" evidence="1">
    <location>
        <begin position="1"/>
        <end position="23"/>
    </location>
</feature>
<reference evidence="2 3" key="1">
    <citation type="submission" date="2024-03" db="EMBL/GenBank/DDBJ databases">
        <title>Complete genome sequence of the green alga Chloropicon roscoffensis RCC1871.</title>
        <authorList>
            <person name="Lemieux C."/>
            <person name="Pombert J.-F."/>
            <person name="Otis C."/>
            <person name="Turmel M."/>
        </authorList>
    </citation>
    <scope>NUCLEOTIDE SEQUENCE [LARGE SCALE GENOMIC DNA]</scope>
    <source>
        <strain evidence="2 3">RCC1871</strain>
    </source>
</reference>
<name>A0AAX4PKX3_9CHLO</name>
<gene>
    <name evidence="2" type="ORF">HKI87_17g85570</name>
</gene>
<evidence type="ECO:0000313" key="2">
    <source>
        <dbReference type="EMBL" id="WZN66985.1"/>
    </source>
</evidence>
<organism evidence="2 3">
    <name type="scientific">Chloropicon roscoffensis</name>
    <dbReference type="NCBI Taxonomy" id="1461544"/>
    <lineage>
        <taxon>Eukaryota</taxon>
        <taxon>Viridiplantae</taxon>
        <taxon>Chlorophyta</taxon>
        <taxon>Chloropicophyceae</taxon>
        <taxon>Chloropicales</taxon>
        <taxon>Chloropicaceae</taxon>
        <taxon>Chloropicon</taxon>
    </lineage>
</organism>
<sequence length="252" mass="27554">MAISRTSVRRPEDTEGAGHTASALERAFEKAGWTLFDDDDDDDLLEGEEEDVRFAAGARDRGGHESDDDGSDFIDDTDEDTEGDVLRDLRAALEKGLVSREEHDEALRRILRPAMLLRAAAATTTGATDLALLAAIAGPESVQAEDPPTSPAKRPKATASFPSSPTSVLRKQEPPLWQDDDKPTLLQPDATIRRKIRDLGRLMGEPASSPDLVVLDKASVLVRDIGTELLERKRRRASRAFNGSLRLMYPSP</sequence>
<proteinExistence type="predicted"/>
<dbReference type="EMBL" id="CP151517">
    <property type="protein sequence ID" value="WZN66985.1"/>
    <property type="molecule type" value="Genomic_DNA"/>
</dbReference>
<feature type="compositionally biased region" description="Acidic residues" evidence="1">
    <location>
        <begin position="66"/>
        <end position="82"/>
    </location>
</feature>
<dbReference type="AlphaFoldDB" id="A0AAX4PKX3"/>
<feature type="region of interest" description="Disordered" evidence="1">
    <location>
        <begin position="140"/>
        <end position="184"/>
    </location>
</feature>
<evidence type="ECO:0000256" key="1">
    <source>
        <dbReference type="SAM" id="MobiDB-lite"/>
    </source>
</evidence>
<dbReference type="Proteomes" id="UP001472866">
    <property type="component" value="Chromosome 17"/>
</dbReference>
<evidence type="ECO:0000313" key="3">
    <source>
        <dbReference type="Proteomes" id="UP001472866"/>
    </source>
</evidence>